<dbReference type="Pfam" id="PF12804">
    <property type="entry name" value="NTP_transf_3"/>
    <property type="match status" value="1"/>
</dbReference>
<dbReference type="SUPFAM" id="SSF53448">
    <property type="entry name" value="Nucleotide-diphospho-sugar transferases"/>
    <property type="match status" value="1"/>
</dbReference>
<accession>A0AAE6BGP0</accession>
<protein>
    <submittedName>
        <fullName evidence="3">Nucleotidyltransferase family protein</fullName>
    </submittedName>
</protein>
<dbReference type="RefSeq" id="WP_080830566.1">
    <property type="nucleotide sequence ID" value="NZ_CP039890.1"/>
</dbReference>
<organism evidence="3 4">
    <name type="scientific">Agrobacterium tumefaciens</name>
    <dbReference type="NCBI Taxonomy" id="358"/>
    <lineage>
        <taxon>Bacteria</taxon>
        <taxon>Pseudomonadati</taxon>
        <taxon>Pseudomonadota</taxon>
        <taxon>Alphaproteobacteria</taxon>
        <taxon>Hyphomicrobiales</taxon>
        <taxon>Rhizobiaceae</taxon>
        <taxon>Rhizobium/Agrobacterium group</taxon>
        <taxon>Agrobacterium</taxon>
        <taxon>Agrobacterium tumefaciens complex</taxon>
    </lineage>
</organism>
<name>A0AAE6BGP0_AGRTU</name>
<feature type="domain" description="MobA-like NTP transferase" evidence="2">
    <location>
        <begin position="16"/>
        <end position="178"/>
    </location>
</feature>
<evidence type="ECO:0000256" key="1">
    <source>
        <dbReference type="ARBA" id="ARBA00022842"/>
    </source>
</evidence>
<evidence type="ECO:0000313" key="4">
    <source>
        <dbReference type="Proteomes" id="UP000298579"/>
    </source>
</evidence>
<dbReference type="GO" id="GO:0016779">
    <property type="term" value="F:nucleotidyltransferase activity"/>
    <property type="evidence" value="ECO:0007669"/>
    <property type="project" value="UniProtKB-ARBA"/>
</dbReference>
<proteinExistence type="predicted"/>
<gene>
    <name evidence="3" type="ORF">CFBP5877_25880</name>
</gene>
<geneLocation type="plasmid" evidence="4">
    <name>patcfbp5877a</name>
</geneLocation>
<dbReference type="InterPro" id="IPR025877">
    <property type="entry name" value="MobA-like_NTP_Trfase"/>
</dbReference>
<evidence type="ECO:0000259" key="2">
    <source>
        <dbReference type="Pfam" id="PF12804"/>
    </source>
</evidence>
<dbReference type="CDD" id="cd04182">
    <property type="entry name" value="GT_2_like_f"/>
    <property type="match status" value="1"/>
</dbReference>
<sequence>MRNAFVKECPFFSVSVVVLAAGRSSRASPNGFHKLLAEFQGVSLIRRSTLIALGCQSHSITVVTGYMRAKIEAEIADLAVGVAHNEHYMSGMASSLHVGVAVAETSQPDGIMIMLADMPDLIVDDLDKLIAEFRRHLGQSVVRAVSQGVPGNPVIFPRYLFGPLKELVGDTGARSLIDLAAPLVAEVEIGNGALIDVDTLEQIVAAGGIFR</sequence>
<dbReference type="PANTHER" id="PTHR43777">
    <property type="entry name" value="MOLYBDENUM COFACTOR CYTIDYLYLTRANSFERASE"/>
    <property type="match status" value="1"/>
</dbReference>
<dbReference type="AlphaFoldDB" id="A0AAE6BGP0"/>
<reference evidence="3 4" key="1">
    <citation type="submission" date="2019-04" db="EMBL/GenBank/DDBJ databases">
        <title>Complete genome sequence of Agrobacterium tumefaciens CFBP5877.</title>
        <authorList>
            <person name="Huang Y.-Y."/>
            <person name="Chiang H.-Y."/>
            <person name="Chou L."/>
            <person name="Lai E.-M."/>
            <person name="Kuo C.-H."/>
        </authorList>
    </citation>
    <scope>NUCLEOTIDE SEQUENCE [LARGE SCALE GENOMIC DNA]</scope>
    <source>
        <strain evidence="3 4">CFBP5877</strain>
        <plasmid evidence="4">patcfbp5877a</plasmid>
    </source>
</reference>
<dbReference type="Proteomes" id="UP000298579">
    <property type="component" value="Plasmid pAtCFBP5877a"/>
</dbReference>
<dbReference type="EMBL" id="CP039899">
    <property type="protein sequence ID" value="QCL82541.1"/>
    <property type="molecule type" value="Genomic_DNA"/>
</dbReference>
<keyword evidence="3" id="KW-0614">Plasmid</keyword>
<dbReference type="InterPro" id="IPR029044">
    <property type="entry name" value="Nucleotide-diphossugar_trans"/>
</dbReference>
<dbReference type="PANTHER" id="PTHR43777:SF1">
    <property type="entry name" value="MOLYBDENUM COFACTOR CYTIDYLYLTRANSFERASE"/>
    <property type="match status" value="1"/>
</dbReference>
<evidence type="ECO:0000313" key="3">
    <source>
        <dbReference type="EMBL" id="QCL82541.1"/>
    </source>
</evidence>
<dbReference type="Gene3D" id="3.90.550.10">
    <property type="entry name" value="Spore Coat Polysaccharide Biosynthesis Protein SpsA, Chain A"/>
    <property type="match status" value="1"/>
</dbReference>
<keyword evidence="1" id="KW-0460">Magnesium</keyword>